<dbReference type="Pfam" id="PF04307">
    <property type="entry name" value="YdjM"/>
    <property type="match status" value="1"/>
</dbReference>
<dbReference type="PANTHER" id="PTHR35531">
    <property type="entry name" value="INNER MEMBRANE PROTEIN YBCI-RELATED"/>
    <property type="match status" value="1"/>
</dbReference>
<feature type="transmembrane region" description="Helical" evidence="1">
    <location>
        <begin position="135"/>
        <end position="152"/>
    </location>
</feature>
<accession>A0AB37NR43</accession>
<protein>
    <submittedName>
        <fullName evidence="2">Inner membrane protein YdjM</fullName>
    </submittedName>
</protein>
<keyword evidence="1" id="KW-0812">Transmembrane</keyword>
<evidence type="ECO:0000313" key="3">
    <source>
        <dbReference type="Proteomes" id="UP000280270"/>
    </source>
</evidence>
<dbReference type="InterPro" id="IPR007404">
    <property type="entry name" value="YdjM-like"/>
</dbReference>
<keyword evidence="1" id="KW-1133">Transmembrane helix</keyword>
<evidence type="ECO:0000256" key="1">
    <source>
        <dbReference type="SAM" id="Phobius"/>
    </source>
</evidence>
<name>A0AB37NR43_LISMN</name>
<proteinExistence type="predicted"/>
<comment type="caution">
    <text evidence="2">The sequence shown here is derived from an EMBL/GenBank/DDBJ whole genome shotgun (WGS) entry which is preliminary data.</text>
</comment>
<dbReference type="Proteomes" id="UP000280270">
    <property type="component" value="Unassembled WGS sequence"/>
</dbReference>
<keyword evidence="1" id="KW-0472">Membrane</keyword>
<reference evidence="2 3" key="1">
    <citation type="journal article" date="2018" name="BMC Genomics">
        <title>Genes significantly associated with lineage II food isolates of Listeria monocytogenes.</title>
        <authorList>
            <person name="Pirone-Davies C."/>
            <person name="Chen Y."/>
            <person name="Pightling A."/>
            <person name="Ryan G."/>
            <person name="Wang Y."/>
            <person name="Yao K."/>
            <person name="Hoffmann M."/>
            <person name="Allard M.W."/>
        </authorList>
    </citation>
    <scope>NUCLEOTIDE SEQUENCE [LARGE SCALE GENOMIC DNA]</scope>
    <source>
        <strain evidence="2 3">CFSAN028761</strain>
    </source>
</reference>
<sequence>MQYKTHLITTFALATPTAYMTGNLDLLGACGLALGTLLPDIDEPNSFIGRRIPIIPNLFKKILGHRGMTHTLFATLLFVYLAIEFPNGFTEMLALGYLLHIIEDTFSVTGTQLFAPITSKKIAFKWYTTGKESETIVMIVMLIWLCIGYYILKF</sequence>
<evidence type="ECO:0000313" key="2">
    <source>
        <dbReference type="EMBL" id="RKC01035.1"/>
    </source>
</evidence>
<organism evidence="2 3">
    <name type="scientific">Listeria monocytogenes</name>
    <dbReference type="NCBI Taxonomy" id="1639"/>
    <lineage>
        <taxon>Bacteria</taxon>
        <taxon>Bacillati</taxon>
        <taxon>Bacillota</taxon>
        <taxon>Bacilli</taxon>
        <taxon>Bacillales</taxon>
        <taxon>Listeriaceae</taxon>
        <taxon>Listeria</taxon>
    </lineage>
</organism>
<dbReference type="PANTHER" id="PTHR35531:SF1">
    <property type="entry name" value="INNER MEMBRANE PROTEIN YBCI-RELATED"/>
    <property type="match status" value="1"/>
</dbReference>
<dbReference type="EMBL" id="QUQA01000010">
    <property type="protein sequence ID" value="RKC01035.1"/>
    <property type="molecule type" value="Genomic_DNA"/>
</dbReference>
<dbReference type="RefSeq" id="WP_070256005.1">
    <property type="nucleotide sequence ID" value="NZ_MKPJ01000015.1"/>
</dbReference>
<gene>
    <name evidence="2" type="primary">ydjM</name>
    <name evidence="2" type="ORF">AE233_01291</name>
</gene>
<dbReference type="AlphaFoldDB" id="A0AB37NR43"/>